<dbReference type="InterPro" id="IPR003598">
    <property type="entry name" value="Ig_sub2"/>
</dbReference>
<evidence type="ECO:0000256" key="11">
    <source>
        <dbReference type="SAM" id="MobiDB-lite"/>
    </source>
</evidence>
<proteinExistence type="predicted"/>
<evidence type="ECO:0000256" key="4">
    <source>
        <dbReference type="ARBA" id="ARBA00022729"/>
    </source>
</evidence>
<dbReference type="InterPro" id="IPR007110">
    <property type="entry name" value="Ig-like_dom"/>
</dbReference>
<evidence type="ECO:0000256" key="10">
    <source>
        <dbReference type="ARBA" id="ARBA00023319"/>
    </source>
</evidence>
<keyword evidence="5" id="KW-0547">Nucleotide-binding</keyword>
<dbReference type="Pfam" id="PF21314">
    <property type="entry name" value="TM_ErbB1"/>
    <property type="match status" value="1"/>
</dbReference>
<dbReference type="AlphaFoldDB" id="A0A8D0BQA5"/>
<evidence type="ECO:0000256" key="13">
    <source>
        <dbReference type="SAM" id="SignalP"/>
    </source>
</evidence>
<feature type="domain" description="Ig-like" evidence="14">
    <location>
        <begin position="146"/>
        <end position="237"/>
    </location>
</feature>
<dbReference type="InterPro" id="IPR003599">
    <property type="entry name" value="Ig_sub"/>
</dbReference>
<evidence type="ECO:0000256" key="3">
    <source>
        <dbReference type="ARBA" id="ARBA00022692"/>
    </source>
</evidence>
<feature type="chain" id="PRO_5034607337" evidence="13">
    <location>
        <begin position="26"/>
        <end position="335"/>
    </location>
</feature>
<dbReference type="OMA" id="CLIKFQK"/>
<keyword evidence="6" id="KW-0067">ATP-binding</keyword>
<keyword evidence="16" id="KW-1185">Reference proteome</keyword>
<keyword evidence="8 12" id="KW-0472">Membrane</keyword>
<dbReference type="Pfam" id="PF13927">
    <property type="entry name" value="Ig_3"/>
    <property type="match status" value="1"/>
</dbReference>
<evidence type="ECO:0000256" key="1">
    <source>
        <dbReference type="ARBA" id="ARBA00004479"/>
    </source>
</evidence>
<reference evidence="15" key="1">
    <citation type="submission" date="2025-08" db="UniProtKB">
        <authorList>
            <consortium name="Ensembl"/>
        </authorList>
    </citation>
    <scope>IDENTIFICATION</scope>
</reference>
<evidence type="ECO:0000256" key="12">
    <source>
        <dbReference type="SAM" id="Phobius"/>
    </source>
</evidence>
<dbReference type="Pfam" id="PF07686">
    <property type="entry name" value="V-set"/>
    <property type="match status" value="1"/>
</dbReference>
<keyword evidence="3 12" id="KW-0812">Transmembrane</keyword>
<evidence type="ECO:0000256" key="2">
    <source>
        <dbReference type="ARBA" id="ARBA00022553"/>
    </source>
</evidence>
<dbReference type="InterPro" id="IPR013106">
    <property type="entry name" value="Ig_V-set"/>
</dbReference>
<dbReference type="PANTHER" id="PTHR45046">
    <property type="entry name" value="V-SET AND IMMUNOGLOBULIN DOMAIN-CONTAINING PROTEIN 2"/>
    <property type="match status" value="1"/>
</dbReference>
<evidence type="ECO:0000256" key="7">
    <source>
        <dbReference type="ARBA" id="ARBA00022989"/>
    </source>
</evidence>
<feature type="domain" description="Ig-like" evidence="14">
    <location>
        <begin position="3"/>
        <end position="144"/>
    </location>
</feature>
<dbReference type="SMART" id="SM00408">
    <property type="entry name" value="IGc2"/>
    <property type="match status" value="2"/>
</dbReference>
<dbReference type="PANTHER" id="PTHR45046:SF1">
    <property type="entry name" value="V-SET AND IMMUNOGLOBULIN DOMAIN-CONTAINING PROTEIN 2"/>
    <property type="match status" value="1"/>
</dbReference>
<keyword evidence="9" id="KW-1015">Disulfide bond</keyword>
<feature type="region of interest" description="Disordered" evidence="11">
    <location>
        <begin position="277"/>
        <end position="335"/>
    </location>
</feature>
<feature type="signal peptide" evidence="13">
    <location>
        <begin position="1"/>
        <end position="25"/>
    </location>
</feature>
<evidence type="ECO:0000313" key="16">
    <source>
        <dbReference type="Proteomes" id="UP000694421"/>
    </source>
</evidence>
<dbReference type="InterPro" id="IPR049328">
    <property type="entry name" value="TM_ErbB1"/>
</dbReference>
<evidence type="ECO:0000313" key="15">
    <source>
        <dbReference type="Ensembl" id="ENSSMRP00000011445.1"/>
    </source>
</evidence>
<dbReference type="GO" id="GO:0005524">
    <property type="term" value="F:ATP binding"/>
    <property type="evidence" value="ECO:0007669"/>
    <property type="project" value="UniProtKB-KW"/>
</dbReference>
<dbReference type="SMART" id="SM00409">
    <property type="entry name" value="IG"/>
    <property type="match status" value="2"/>
</dbReference>
<dbReference type="GO" id="GO:0016020">
    <property type="term" value="C:membrane"/>
    <property type="evidence" value="ECO:0007669"/>
    <property type="project" value="UniProtKB-SubCell"/>
</dbReference>
<comment type="subcellular location">
    <subcellularLocation>
        <location evidence="1">Membrane</location>
        <topology evidence="1">Single-pass type I membrane protein</topology>
    </subcellularLocation>
</comment>
<dbReference type="SMART" id="SM00406">
    <property type="entry name" value="IGv"/>
    <property type="match status" value="1"/>
</dbReference>
<dbReference type="Gene3D" id="2.60.40.10">
    <property type="entry name" value="Immunoglobulins"/>
    <property type="match status" value="2"/>
</dbReference>
<dbReference type="PROSITE" id="PS50835">
    <property type="entry name" value="IG_LIKE"/>
    <property type="match status" value="2"/>
</dbReference>
<evidence type="ECO:0000256" key="8">
    <source>
        <dbReference type="ARBA" id="ARBA00023136"/>
    </source>
</evidence>
<dbReference type="GeneTree" id="ENSGT00940000161544"/>
<evidence type="ECO:0000256" key="9">
    <source>
        <dbReference type="ARBA" id="ARBA00023157"/>
    </source>
</evidence>
<keyword evidence="10" id="KW-0393">Immunoglobulin domain</keyword>
<name>A0A8D0BQA5_SALMN</name>
<dbReference type="InterPro" id="IPR042475">
    <property type="entry name" value="VSIG2"/>
</dbReference>
<organism evidence="15 16">
    <name type="scientific">Salvator merianae</name>
    <name type="common">Argentine black and white tegu</name>
    <name type="synonym">Tupinambis merianae</name>
    <dbReference type="NCBI Taxonomy" id="96440"/>
    <lineage>
        <taxon>Eukaryota</taxon>
        <taxon>Metazoa</taxon>
        <taxon>Chordata</taxon>
        <taxon>Craniata</taxon>
        <taxon>Vertebrata</taxon>
        <taxon>Euteleostomi</taxon>
        <taxon>Lepidosauria</taxon>
        <taxon>Squamata</taxon>
        <taxon>Bifurcata</taxon>
        <taxon>Unidentata</taxon>
        <taxon>Episquamata</taxon>
        <taxon>Laterata</taxon>
        <taxon>Teiioidea</taxon>
        <taxon>Teiidae</taxon>
        <taxon>Salvator</taxon>
    </lineage>
</organism>
<evidence type="ECO:0000259" key="14">
    <source>
        <dbReference type="PROSITE" id="PS50835"/>
    </source>
</evidence>
<protein>
    <submittedName>
        <fullName evidence="15">V-set and immunoglobulin domain containing 2</fullName>
    </submittedName>
</protein>
<sequence length="335" mass="36078">MTPSVVAPLLFDWLIFISVFDQRVCVEVTVPSAPVMQQRGLKVELPCHYKTSVDKNFMLEWRFAPGSTSPDNGKQILYFVNNVLYKPGSQADRLRLLQDPPTLGVASIQLDNVRASDAGTYICEVNNPPDFYGTSSGLVQFTVLIPPSTPVCKGPASASVGSEVTLTCQAEEGVPAPIYSWTRLDSKASLPLSNMVQNEKSGSLFLTNISSAFSGTYQCLASNEFGQSSCQISLHVTGVVQAGAIAGAVIGVILALLLLCAIVFCFVQRRKQKKGKKPESVYSGNEVREDATAPGISEGSSQRGDSKLESHLLENVPSRPESASTTKSQLNHFLV</sequence>
<feature type="transmembrane region" description="Helical" evidence="12">
    <location>
        <begin position="242"/>
        <end position="267"/>
    </location>
</feature>
<reference evidence="15" key="2">
    <citation type="submission" date="2025-09" db="UniProtKB">
        <authorList>
            <consortium name="Ensembl"/>
        </authorList>
    </citation>
    <scope>IDENTIFICATION</scope>
</reference>
<evidence type="ECO:0000256" key="6">
    <source>
        <dbReference type="ARBA" id="ARBA00022840"/>
    </source>
</evidence>
<keyword evidence="7 12" id="KW-1133">Transmembrane helix</keyword>
<dbReference type="Proteomes" id="UP000694421">
    <property type="component" value="Unplaced"/>
</dbReference>
<accession>A0A8D0BQA5</accession>
<dbReference type="InterPro" id="IPR013783">
    <property type="entry name" value="Ig-like_fold"/>
</dbReference>
<dbReference type="SUPFAM" id="SSF48726">
    <property type="entry name" value="Immunoglobulin"/>
    <property type="match status" value="2"/>
</dbReference>
<evidence type="ECO:0000256" key="5">
    <source>
        <dbReference type="ARBA" id="ARBA00022741"/>
    </source>
</evidence>
<dbReference type="FunFam" id="2.60.40.10:FF:000095">
    <property type="entry name" value="immunoglobulin superfamily member 11 isoform X1"/>
    <property type="match status" value="1"/>
</dbReference>
<keyword evidence="2" id="KW-0597">Phosphoprotein</keyword>
<feature type="compositionally biased region" description="Polar residues" evidence="11">
    <location>
        <begin position="321"/>
        <end position="335"/>
    </location>
</feature>
<dbReference type="Ensembl" id="ENSSMRT00000013331.1">
    <property type="protein sequence ID" value="ENSSMRP00000011445.1"/>
    <property type="gene ID" value="ENSSMRG00000008991.1"/>
</dbReference>
<dbReference type="InterPro" id="IPR036179">
    <property type="entry name" value="Ig-like_dom_sf"/>
</dbReference>
<keyword evidence="4 13" id="KW-0732">Signal</keyword>